<dbReference type="EMBL" id="BGPR01000162">
    <property type="protein sequence ID" value="GBM00937.1"/>
    <property type="molecule type" value="Genomic_DNA"/>
</dbReference>
<gene>
    <name evidence="1" type="ORF">AVEN_151392_1</name>
</gene>
<dbReference type="Proteomes" id="UP000499080">
    <property type="component" value="Unassembled WGS sequence"/>
</dbReference>
<dbReference type="AlphaFoldDB" id="A0A4Y2CB25"/>
<accession>A0A4Y2CB25</accession>
<reference evidence="1 2" key="1">
    <citation type="journal article" date="2019" name="Sci. Rep.">
        <title>Orb-weaving spider Araneus ventricosus genome elucidates the spidroin gene catalogue.</title>
        <authorList>
            <person name="Kono N."/>
            <person name="Nakamura H."/>
            <person name="Ohtoshi R."/>
            <person name="Moran D.A.P."/>
            <person name="Shinohara A."/>
            <person name="Yoshida Y."/>
            <person name="Fujiwara M."/>
            <person name="Mori M."/>
            <person name="Tomita M."/>
            <person name="Arakawa K."/>
        </authorList>
    </citation>
    <scope>NUCLEOTIDE SEQUENCE [LARGE SCALE GENOMIC DNA]</scope>
</reference>
<evidence type="ECO:0000313" key="2">
    <source>
        <dbReference type="Proteomes" id="UP000499080"/>
    </source>
</evidence>
<name>A0A4Y2CB25_ARAVE</name>
<keyword evidence="2" id="KW-1185">Reference proteome</keyword>
<evidence type="ECO:0000313" key="1">
    <source>
        <dbReference type="EMBL" id="GBM00937.1"/>
    </source>
</evidence>
<organism evidence="1 2">
    <name type="scientific">Araneus ventricosus</name>
    <name type="common">Orbweaver spider</name>
    <name type="synonym">Epeira ventricosa</name>
    <dbReference type="NCBI Taxonomy" id="182803"/>
    <lineage>
        <taxon>Eukaryota</taxon>
        <taxon>Metazoa</taxon>
        <taxon>Ecdysozoa</taxon>
        <taxon>Arthropoda</taxon>
        <taxon>Chelicerata</taxon>
        <taxon>Arachnida</taxon>
        <taxon>Araneae</taxon>
        <taxon>Araneomorphae</taxon>
        <taxon>Entelegynae</taxon>
        <taxon>Araneoidea</taxon>
        <taxon>Araneidae</taxon>
        <taxon>Araneus</taxon>
    </lineage>
</organism>
<proteinExistence type="predicted"/>
<comment type="caution">
    <text evidence="1">The sequence shown here is derived from an EMBL/GenBank/DDBJ whole genome shotgun (WGS) entry which is preliminary data.</text>
</comment>
<sequence>MKQSTEQLSIPQITYAMRMKLKWLNGTVSLVSRRIKSAGTTTASQLLVKLTSRFEATRGLFWGGPRNFQHRSDDEDDTLVGTPSPNFHATPTRGRLATTYDLICNRPHTRQIFSGIGFRT</sequence>
<protein>
    <submittedName>
        <fullName evidence="1">Uncharacterized protein</fullName>
    </submittedName>
</protein>